<dbReference type="GO" id="GO:0051213">
    <property type="term" value="F:dioxygenase activity"/>
    <property type="evidence" value="ECO:0007669"/>
    <property type="project" value="UniProtKB-KW"/>
</dbReference>
<keyword evidence="2" id="KW-0223">Dioxygenase</keyword>
<dbReference type="CDD" id="cd06587">
    <property type="entry name" value="VOC"/>
    <property type="match status" value="1"/>
</dbReference>
<organism evidence="2 3">
    <name type="scientific">Armatimonas rosea</name>
    <dbReference type="NCBI Taxonomy" id="685828"/>
    <lineage>
        <taxon>Bacteria</taxon>
        <taxon>Bacillati</taxon>
        <taxon>Armatimonadota</taxon>
        <taxon>Armatimonadia</taxon>
        <taxon>Armatimonadales</taxon>
        <taxon>Armatimonadaceae</taxon>
        <taxon>Armatimonas</taxon>
    </lineage>
</organism>
<gene>
    <name evidence="2" type="ORF">HNQ39_005179</name>
</gene>
<name>A0A7W9SV00_ARMRO</name>
<reference evidence="2 3" key="1">
    <citation type="submission" date="2020-08" db="EMBL/GenBank/DDBJ databases">
        <title>Genomic Encyclopedia of Type Strains, Phase IV (KMG-IV): sequencing the most valuable type-strain genomes for metagenomic binning, comparative biology and taxonomic classification.</title>
        <authorList>
            <person name="Goeker M."/>
        </authorList>
    </citation>
    <scope>NUCLEOTIDE SEQUENCE [LARGE SCALE GENOMIC DNA]</scope>
    <source>
        <strain evidence="2 3">DSM 23562</strain>
    </source>
</reference>
<dbReference type="GO" id="GO:0016829">
    <property type="term" value="F:lyase activity"/>
    <property type="evidence" value="ECO:0007669"/>
    <property type="project" value="UniProtKB-KW"/>
</dbReference>
<proteinExistence type="predicted"/>
<evidence type="ECO:0000259" key="1">
    <source>
        <dbReference type="Pfam" id="PF00903"/>
    </source>
</evidence>
<dbReference type="SUPFAM" id="SSF54593">
    <property type="entry name" value="Glyoxalase/Bleomycin resistance protein/Dihydroxybiphenyl dioxygenase"/>
    <property type="match status" value="1"/>
</dbReference>
<dbReference type="Proteomes" id="UP000520814">
    <property type="component" value="Unassembled WGS sequence"/>
</dbReference>
<evidence type="ECO:0000313" key="3">
    <source>
        <dbReference type="Proteomes" id="UP000520814"/>
    </source>
</evidence>
<dbReference type="Pfam" id="PF00903">
    <property type="entry name" value="Glyoxalase"/>
    <property type="match status" value="1"/>
</dbReference>
<dbReference type="AlphaFoldDB" id="A0A7W9SV00"/>
<dbReference type="RefSeq" id="WP_184203439.1">
    <property type="nucleotide sequence ID" value="NZ_JACHGW010000006.1"/>
</dbReference>
<sequence>MEFVFDHVAQVVPDISDAVAWYVEHVGASVLYQDATWAFVEAGGARLAFVVKDQHPNHLAWRVSLAELETLAAKHEKAIKTHRDGTRSFYLEAPGGTHVEIITWDTVPQ</sequence>
<keyword evidence="3" id="KW-1185">Reference proteome</keyword>
<keyword evidence="2" id="KW-0560">Oxidoreductase</keyword>
<evidence type="ECO:0000313" key="2">
    <source>
        <dbReference type="EMBL" id="MBB6053345.1"/>
    </source>
</evidence>
<dbReference type="EMBL" id="JACHGW010000006">
    <property type="protein sequence ID" value="MBB6053345.1"/>
    <property type="molecule type" value="Genomic_DNA"/>
</dbReference>
<dbReference type="InterPro" id="IPR029068">
    <property type="entry name" value="Glyas_Bleomycin-R_OHBP_Dase"/>
</dbReference>
<accession>A0A7W9SV00</accession>
<comment type="caution">
    <text evidence="2">The sequence shown here is derived from an EMBL/GenBank/DDBJ whole genome shotgun (WGS) entry which is preliminary data.</text>
</comment>
<keyword evidence="2" id="KW-0456">Lyase</keyword>
<feature type="domain" description="Glyoxalase/fosfomycin resistance/dioxygenase" evidence="1">
    <location>
        <begin position="5"/>
        <end position="50"/>
    </location>
</feature>
<dbReference type="InterPro" id="IPR004360">
    <property type="entry name" value="Glyas_Fos-R_dOase_dom"/>
</dbReference>
<dbReference type="Gene3D" id="3.10.180.10">
    <property type="entry name" value="2,3-Dihydroxybiphenyl 1,2-Dioxygenase, domain 1"/>
    <property type="match status" value="1"/>
</dbReference>
<protein>
    <submittedName>
        <fullName evidence="2">Catechol 2,3-dioxygenase-like lactoylglutathione lyase family enzyme</fullName>
    </submittedName>
</protein>